<keyword evidence="16" id="KW-1185">Reference proteome</keyword>
<keyword evidence="11" id="KW-0503">Monooxygenase</keyword>
<keyword evidence="5 14" id="KW-0349">Heme</keyword>
<evidence type="ECO:0000256" key="13">
    <source>
        <dbReference type="ARBA" id="ARBA00023180"/>
    </source>
</evidence>
<dbReference type="GO" id="GO:0016020">
    <property type="term" value="C:membrane"/>
    <property type="evidence" value="ECO:0007669"/>
    <property type="project" value="UniProtKB-SubCell"/>
</dbReference>
<comment type="similarity">
    <text evidence="4">Belongs to the cytochrome P450 family.</text>
</comment>
<comment type="subcellular location">
    <subcellularLocation>
        <location evidence="2">Membrane</location>
        <topology evidence="2">Single-pass membrane protein</topology>
    </subcellularLocation>
</comment>
<organism evidence="15 16">
    <name type="scientific">Collybiopsis luxurians FD-317 M1</name>
    <dbReference type="NCBI Taxonomy" id="944289"/>
    <lineage>
        <taxon>Eukaryota</taxon>
        <taxon>Fungi</taxon>
        <taxon>Dikarya</taxon>
        <taxon>Basidiomycota</taxon>
        <taxon>Agaricomycotina</taxon>
        <taxon>Agaricomycetes</taxon>
        <taxon>Agaricomycetidae</taxon>
        <taxon>Agaricales</taxon>
        <taxon>Marasmiineae</taxon>
        <taxon>Omphalotaceae</taxon>
        <taxon>Collybiopsis</taxon>
        <taxon>Collybiopsis luxurians</taxon>
    </lineage>
</organism>
<dbReference type="OrthoDB" id="2789670at2759"/>
<dbReference type="SUPFAM" id="SSF48264">
    <property type="entry name" value="Cytochrome P450"/>
    <property type="match status" value="1"/>
</dbReference>
<comment type="pathway">
    <text evidence="3">Secondary metabolite biosynthesis.</text>
</comment>
<keyword evidence="6" id="KW-0812">Transmembrane</keyword>
<evidence type="ECO:0000256" key="12">
    <source>
        <dbReference type="ARBA" id="ARBA00023136"/>
    </source>
</evidence>
<dbReference type="PANTHER" id="PTHR46300">
    <property type="entry name" value="P450, PUTATIVE (EUROFUNG)-RELATED-RELATED"/>
    <property type="match status" value="1"/>
</dbReference>
<evidence type="ECO:0000256" key="8">
    <source>
        <dbReference type="ARBA" id="ARBA00022989"/>
    </source>
</evidence>
<name>A0A0D0AKF0_9AGAR</name>
<evidence type="ECO:0000256" key="3">
    <source>
        <dbReference type="ARBA" id="ARBA00005179"/>
    </source>
</evidence>
<reference evidence="15 16" key="1">
    <citation type="submission" date="2014-04" db="EMBL/GenBank/DDBJ databases">
        <title>Evolutionary Origins and Diversification of the Mycorrhizal Mutualists.</title>
        <authorList>
            <consortium name="DOE Joint Genome Institute"/>
            <consortium name="Mycorrhizal Genomics Consortium"/>
            <person name="Kohler A."/>
            <person name="Kuo A."/>
            <person name="Nagy L.G."/>
            <person name="Floudas D."/>
            <person name="Copeland A."/>
            <person name="Barry K.W."/>
            <person name="Cichocki N."/>
            <person name="Veneault-Fourrey C."/>
            <person name="LaButti K."/>
            <person name="Lindquist E.A."/>
            <person name="Lipzen A."/>
            <person name="Lundell T."/>
            <person name="Morin E."/>
            <person name="Murat C."/>
            <person name="Riley R."/>
            <person name="Ohm R."/>
            <person name="Sun H."/>
            <person name="Tunlid A."/>
            <person name="Henrissat B."/>
            <person name="Grigoriev I.V."/>
            <person name="Hibbett D.S."/>
            <person name="Martin F."/>
        </authorList>
    </citation>
    <scope>NUCLEOTIDE SEQUENCE [LARGE SCALE GENOMIC DNA]</scope>
    <source>
        <strain evidence="15 16">FD-317 M1</strain>
    </source>
</reference>
<keyword evidence="9" id="KW-0560">Oxidoreductase</keyword>
<evidence type="ECO:0000313" key="16">
    <source>
        <dbReference type="Proteomes" id="UP000053593"/>
    </source>
</evidence>
<dbReference type="InterPro" id="IPR001128">
    <property type="entry name" value="Cyt_P450"/>
</dbReference>
<dbReference type="HOGENOM" id="CLU_1997944_0_0_1"/>
<evidence type="ECO:0000256" key="11">
    <source>
        <dbReference type="ARBA" id="ARBA00023033"/>
    </source>
</evidence>
<accession>A0A0D0AKF0</accession>
<dbReference type="AlphaFoldDB" id="A0A0D0AKF0"/>
<evidence type="ECO:0000256" key="2">
    <source>
        <dbReference type="ARBA" id="ARBA00004167"/>
    </source>
</evidence>
<dbReference type="GO" id="GO:0020037">
    <property type="term" value="F:heme binding"/>
    <property type="evidence" value="ECO:0007669"/>
    <property type="project" value="InterPro"/>
</dbReference>
<keyword evidence="10 14" id="KW-0408">Iron</keyword>
<dbReference type="GO" id="GO:0004497">
    <property type="term" value="F:monooxygenase activity"/>
    <property type="evidence" value="ECO:0007669"/>
    <property type="project" value="UniProtKB-KW"/>
</dbReference>
<dbReference type="Proteomes" id="UP000053593">
    <property type="component" value="Unassembled WGS sequence"/>
</dbReference>
<evidence type="ECO:0000256" key="7">
    <source>
        <dbReference type="ARBA" id="ARBA00022723"/>
    </source>
</evidence>
<evidence type="ECO:0000256" key="10">
    <source>
        <dbReference type="ARBA" id="ARBA00023004"/>
    </source>
</evidence>
<evidence type="ECO:0000256" key="4">
    <source>
        <dbReference type="ARBA" id="ARBA00010617"/>
    </source>
</evidence>
<keyword evidence="8" id="KW-1133">Transmembrane helix</keyword>
<dbReference type="PANTHER" id="PTHR46300:SF2">
    <property type="entry name" value="CYTOCHROME P450 MONOOXYGENASE ALNH-RELATED"/>
    <property type="match status" value="1"/>
</dbReference>
<dbReference type="InterPro" id="IPR050364">
    <property type="entry name" value="Cytochrome_P450_fung"/>
</dbReference>
<protein>
    <recommendedName>
        <fullName evidence="17">Cytochrome P450</fullName>
    </recommendedName>
</protein>
<comment type="cofactor">
    <cofactor evidence="1 14">
        <name>heme</name>
        <dbReference type="ChEBI" id="CHEBI:30413"/>
    </cofactor>
</comment>
<dbReference type="PRINTS" id="PR00463">
    <property type="entry name" value="EP450I"/>
</dbReference>
<evidence type="ECO:0000256" key="1">
    <source>
        <dbReference type="ARBA" id="ARBA00001971"/>
    </source>
</evidence>
<feature type="binding site" description="axial binding residue" evidence="14">
    <location>
        <position position="123"/>
    </location>
    <ligand>
        <name>heme</name>
        <dbReference type="ChEBI" id="CHEBI:30413"/>
    </ligand>
    <ligandPart>
        <name>Fe</name>
        <dbReference type="ChEBI" id="CHEBI:18248"/>
    </ligandPart>
</feature>
<keyword evidence="7 14" id="KW-0479">Metal-binding</keyword>
<feature type="non-terminal residue" evidence="15">
    <location>
        <position position="125"/>
    </location>
</feature>
<evidence type="ECO:0000256" key="14">
    <source>
        <dbReference type="PIRSR" id="PIRSR602401-1"/>
    </source>
</evidence>
<sequence>QNNIQMEIDSAVGADCAPTFNDIPKLKYMLAFLEECNCLTAIGPLGLSHEMTKDEVIDGYLYPKGAAVFMNIWDMGHNERYFDKLEGFIPDHFLENPHGIKNGVTDDPACHLNMLFRAGKHVCPG</sequence>
<gene>
    <name evidence="15" type="ORF">GYMLUDRAFT_111908</name>
</gene>
<dbReference type="GO" id="GO:0016705">
    <property type="term" value="F:oxidoreductase activity, acting on paired donors, with incorporation or reduction of molecular oxygen"/>
    <property type="evidence" value="ECO:0007669"/>
    <property type="project" value="InterPro"/>
</dbReference>
<evidence type="ECO:0008006" key="17">
    <source>
        <dbReference type="Google" id="ProtNLM"/>
    </source>
</evidence>
<keyword evidence="13" id="KW-0325">Glycoprotein</keyword>
<evidence type="ECO:0000313" key="15">
    <source>
        <dbReference type="EMBL" id="KIK50685.1"/>
    </source>
</evidence>
<keyword evidence="12" id="KW-0472">Membrane</keyword>
<feature type="non-terminal residue" evidence="15">
    <location>
        <position position="1"/>
    </location>
</feature>
<dbReference type="GO" id="GO:0005506">
    <property type="term" value="F:iron ion binding"/>
    <property type="evidence" value="ECO:0007669"/>
    <property type="project" value="InterPro"/>
</dbReference>
<dbReference type="Pfam" id="PF00067">
    <property type="entry name" value="p450"/>
    <property type="match status" value="1"/>
</dbReference>
<proteinExistence type="inferred from homology"/>
<evidence type="ECO:0000256" key="5">
    <source>
        <dbReference type="ARBA" id="ARBA00022617"/>
    </source>
</evidence>
<dbReference type="InterPro" id="IPR002401">
    <property type="entry name" value="Cyt_P450_E_grp-I"/>
</dbReference>
<dbReference type="EMBL" id="KN834889">
    <property type="protein sequence ID" value="KIK50685.1"/>
    <property type="molecule type" value="Genomic_DNA"/>
</dbReference>
<dbReference type="InterPro" id="IPR036396">
    <property type="entry name" value="Cyt_P450_sf"/>
</dbReference>
<evidence type="ECO:0000256" key="6">
    <source>
        <dbReference type="ARBA" id="ARBA00022692"/>
    </source>
</evidence>
<dbReference type="Gene3D" id="1.10.630.10">
    <property type="entry name" value="Cytochrome P450"/>
    <property type="match status" value="1"/>
</dbReference>
<evidence type="ECO:0000256" key="9">
    <source>
        <dbReference type="ARBA" id="ARBA00023002"/>
    </source>
</evidence>